<keyword evidence="15" id="KW-1185">Reference proteome</keyword>
<dbReference type="PANTHER" id="PTHR31650">
    <property type="entry name" value="O-ACYLTRANSFERASE (WSD1-LIKE) FAMILY PROTEIN"/>
    <property type="match status" value="1"/>
</dbReference>
<dbReference type="GO" id="GO:0006071">
    <property type="term" value="P:glycerol metabolic process"/>
    <property type="evidence" value="ECO:0007669"/>
    <property type="project" value="UniProtKB-KW"/>
</dbReference>
<evidence type="ECO:0000256" key="10">
    <source>
        <dbReference type="ARBA" id="ARBA00048109"/>
    </source>
</evidence>
<comment type="pathway">
    <text evidence="2">Lipid metabolism.</text>
</comment>
<evidence type="ECO:0000256" key="6">
    <source>
        <dbReference type="ARBA" id="ARBA00022679"/>
    </source>
</evidence>
<gene>
    <name evidence="14" type="ORF">CQY22_005790</name>
</gene>
<evidence type="ECO:0000259" key="13">
    <source>
        <dbReference type="Pfam" id="PF06974"/>
    </source>
</evidence>
<dbReference type="AlphaFoldDB" id="A0A2G5PD36"/>
<sequence length="461" mass="49641">MQFMSPTDSMFFIAESREHPMHVGGLQLFEPPEGSGPDFLRNVHEQIQQHDTFAETFRKHPATLLGGIVDMSWTVDDDVDMEYHLRRSALPSPGRVRDLLELTGRLHGSLLDRHRPLWEAHLIEGLADGRVAVYTKIHHGLLDGISASKTMQRALTTDPEDLNVRAPWDIFPRRRKPAPESGGRSLLGMASGAVGFAGDAVGTALGFAPSSLKIARAALLDNQLTLPFTAPKTMFNVKIGGARRFAAQSWAFERIRAVKAAAGVTVNDVVLAMCAGALRAYLLEQNALPDSPLIAMVPISLRDPNAEAGGNQVGAILCDLGTHLSDPVARLQVIHGSMRDSKSVFEGLPKLETLALSAVNVAAVGLGAVPGFVSTAPPPFNLVISNVPGPREQMYWGGAKLVGSYPVSIVTDNLALNITLANNAGNLEFGLIGCRRSIPHLQRLLTHLEDALADLEKAVEQ</sequence>
<evidence type="ECO:0000256" key="9">
    <source>
        <dbReference type="ARBA" id="ARBA00023315"/>
    </source>
</evidence>
<comment type="caution">
    <text evidence="14">The sequence shown here is derived from an EMBL/GenBank/DDBJ whole genome shotgun (WGS) entry which is preliminary data.</text>
</comment>
<dbReference type="EC" id="2.3.1.20" evidence="4 11"/>
<evidence type="ECO:0000256" key="1">
    <source>
        <dbReference type="ARBA" id="ARBA00004771"/>
    </source>
</evidence>
<evidence type="ECO:0000259" key="12">
    <source>
        <dbReference type="Pfam" id="PF03007"/>
    </source>
</evidence>
<proteinExistence type="inferred from homology"/>
<dbReference type="GO" id="GO:0005886">
    <property type="term" value="C:plasma membrane"/>
    <property type="evidence" value="ECO:0007669"/>
    <property type="project" value="TreeGrafter"/>
</dbReference>
<keyword evidence="7 11" id="KW-0319">Glycerol metabolism</keyword>
<dbReference type="InterPro" id="IPR014292">
    <property type="entry name" value="Acyl_transf_WS/DGAT"/>
</dbReference>
<comment type="catalytic activity">
    <reaction evidence="10 11">
        <text>an acyl-CoA + a 1,2-diacyl-sn-glycerol = a triacyl-sn-glycerol + CoA</text>
        <dbReference type="Rhea" id="RHEA:10868"/>
        <dbReference type="ChEBI" id="CHEBI:17815"/>
        <dbReference type="ChEBI" id="CHEBI:57287"/>
        <dbReference type="ChEBI" id="CHEBI:58342"/>
        <dbReference type="ChEBI" id="CHEBI:64615"/>
        <dbReference type="EC" id="2.3.1.20"/>
    </reaction>
</comment>
<evidence type="ECO:0000256" key="7">
    <source>
        <dbReference type="ARBA" id="ARBA00022798"/>
    </source>
</evidence>
<evidence type="ECO:0000313" key="14">
    <source>
        <dbReference type="EMBL" id="PIB76238.1"/>
    </source>
</evidence>
<comment type="pathway">
    <text evidence="1 11">Glycerolipid metabolism; triacylglycerol biosynthesis.</text>
</comment>
<dbReference type="Pfam" id="PF06974">
    <property type="entry name" value="WS_DGAT_C"/>
    <property type="match status" value="1"/>
</dbReference>
<dbReference type="GO" id="GO:0071731">
    <property type="term" value="P:response to nitric oxide"/>
    <property type="evidence" value="ECO:0007669"/>
    <property type="project" value="TreeGrafter"/>
</dbReference>
<evidence type="ECO:0000256" key="5">
    <source>
        <dbReference type="ARBA" id="ARBA00022516"/>
    </source>
</evidence>
<name>A0A2G5PD36_9MYCO</name>
<organism evidence="14 15">
    <name type="scientific">Mycolicibacterium brumae</name>
    <dbReference type="NCBI Taxonomy" id="85968"/>
    <lineage>
        <taxon>Bacteria</taxon>
        <taxon>Bacillati</taxon>
        <taxon>Actinomycetota</taxon>
        <taxon>Actinomycetes</taxon>
        <taxon>Mycobacteriales</taxon>
        <taxon>Mycobacteriaceae</taxon>
        <taxon>Mycolicibacterium</taxon>
    </lineage>
</organism>
<dbReference type="Proteomes" id="UP000230551">
    <property type="component" value="Unassembled WGS sequence"/>
</dbReference>
<dbReference type="OrthoDB" id="9810950at2"/>
<evidence type="ECO:0000313" key="15">
    <source>
        <dbReference type="Proteomes" id="UP000230551"/>
    </source>
</evidence>
<reference evidence="14 15" key="1">
    <citation type="journal article" date="2017" name="Infect. Genet. Evol.">
        <title>The new phylogeny of the genus Mycobacterium: The old and the news.</title>
        <authorList>
            <person name="Tortoli E."/>
            <person name="Fedrizzi T."/>
            <person name="Meehan C.J."/>
            <person name="Trovato A."/>
            <person name="Grottola A."/>
            <person name="Giacobazzi E."/>
            <person name="Serpini G.F."/>
            <person name="Tagliazucchi S."/>
            <person name="Fabio A."/>
            <person name="Bettua C."/>
            <person name="Bertorelli R."/>
            <person name="Frascaro F."/>
            <person name="De Sanctis V."/>
            <person name="Pecorari M."/>
            <person name="Jousson O."/>
            <person name="Segata N."/>
            <person name="Cirillo D.M."/>
        </authorList>
    </citation>
    <scope>NUCLEOTIDE SEQUENCE [LARGE SCALE GENOMIC DNA]</scope>
    <source>
        <strain evidence="14 15">CIP1034565</strain>
    </source>
</reference>
<dbReference type="GO" id="GO:0051701">
    <property type="term" value="P:biological process involved in interaction with host"/>
    <property type="evidence" value="ECO:0007669"/>
    <property type="project" value="TreeGrafter"/>
</dbReference>
<dbReference type="InterPro" id="IPR004255">
    <property type="entry name" value="O-acyltransferase_WSD1_N"/>
</dbReference>
<protein>
    <recommendedName>
        <fullName evidence="4 11">Diacylglycerol O-acyltransferase</fullName>
        <ecNumber evidence="4 11">2.3.1.20</ecNumber>
    </recommendedName>
</protein>
<evidence type="ECO:0000256" key="11">
    <source>
        <dbReference type="RuleBase" id="RU361241"/>
    </source>
</evidence>
<feature type="domain" description="O-acyltransferase WSD1 C-terminal" evidence="13">
    <location>
        <begin position="310"/>
        <end position="455"/>
    </location>
</feature>
<dbReference type="UniPathway" id="UPA00282"/>
<keyword evidence="8 11" id="KW-0443">Lipid metabolism</keyword>
<dbReference type="EMBL" id="PDCN02000005">
    <property type="protein sequence ID" value="PIB76238.1"/>
    <property type="molecule type" value="Genomic_DNA"/>
</dbReference>
<dbReference type="NCBIfam" id="TIGR02946">
    <property type="entry name" value="acyl_WS_DGAT"/>
    <property type="match status" value="1"/>
</dbReference>
<dbReference type="GO" id="GO:0019432">
    <property type="term" value="P:triglyceride biosynthetic process"/>
    <property type="evidence" value="ECO:0007669"/>
    <property type="project" value="UniProtKB-UniPathway"/>
</dbReference>
<evidence type="ECO:0000256" key="4">
    <source>
        <dbReference type="ARBA" id="ARBA00013244"/>
    </source>
</evidence>
<dbReference type="GO" id="GO:0004144">
    <property type="term" value="F:diacylglycerol O-acyltransferase activity"/>
    <property type="evidence" value="ECO:0007669"/>
    <property type="project" value="UniProtKB-EC"/>
</dbReference>
<keyword evidence="6 11" id="KW-0808">Transferase</keyword>
<dbReference type="STRING" id="85968.GCA_900073015_01044"/>
<dbReference type="PANTHER" id="PTHR31650:SF1">
    <property type="entry name" value="WAX ESTER SYNTHASE_DIACYLGLYCEROL ACYLTRANSFERASE 4-RELATED"/>
    <property type="match status" value="1"/>
</dbReference>
<accession>A0A2G5PD36</accession>
<dbReference type="InterPro" id="IPR045034">
    <property type="entry name" value="O-acyltransferase_WSD1-like"/>
</dbReference>
<evidence type="ECO:0000256" key="2">
    <source>
        <dbReference type="ARBA" id="ARBA00005189"/>
    </source>
</evidence>
<dbReference type="GO" id="GO:0001666">
    <property type="term" value="P:response to hypoxia"/>
    <property type="evidence" value="ECO:0007669"/>
    <property type="project" value="TreeGrafter"/>
</dbReference>
<dbReference type="Pfam" id="PF03007">
    <property type="entry name" value="WS_DGAT_cat"/>
    <property type="match status" value="1"/>
</dbReference>
<evidence type="ECO:0000256" key="8">
    <source>
        <dbReference type="ARBA" id="ARBA00023098"/>
    </source>
</evidence>
<keyword evidence="5 11" id="KW-0444">Lipid biosynthesis</keyword>
<dbReference type="InterPro" id="IPR009721">
    <property type="entry name" value="O-acyltransferase_WSD1_C"/>
</dbReference>
<dbReference type="RefSeq" id="WP_090587030.1">
    <property type="nucleotide sequence ID" value="NZ_CP104302.1"/>
</dbReference>
<dbReference type="SUPFAM" id="SSF52777">
    <property type="entry name" value="CoA-dependent acyltransferases"/>
    <property type="match status" value="1"/>
</dbReference>
<keyword evidence="9 11" id="KW-0012">Acyltransferase</keyword>
<feature type="domain" description="O-acyltransferase WSD1-like N-terminal" evidence="12">
    <location>
        <begin position="4"/>
        <end position="270"/>
    </location>
</feature>
<comment type="similarity">
    <text evidence="3 11">Belongs to the long-chain O-acyltransferase family.</text>
</comment>
<evidence type="ECO:0000256" key="3">
    <source>
        <dbReference type="ARBA" id="ARBA00009587"/>
    </source>
</evidence>